<sequence length="35" mass="3705">MAAGADDPFEHSKQVGRLAGPGYVLMLAGMIKLYP</sequence>
<protein>
    <submittedName>
        <fullName evidence="1">Uncharacterized protein</fullName>
    </submittedName>
</protein>
<dbReference type="Proteomes" id="UP000053699">
    <property type="component" value="Unassembled WGS sequence"/>
</dbReference>
<proteinExistence type="predicted"/>
<evidence type="ECO:0000313" key="1">
    <source>
        <dbReference type="EMBL" id="KJX74851.1"/>
    </source>
</evidence>
<comment type="caution">
    <text evidence="1">The sequence shown here is derived from an EMBL/GenBank/DDBJ whole genome shotgun (WGS) entry which is preliminary data.</text>
</comment>
<accession>A0A0F4EPE4</accession>
<keyword evidence="2" id="KW-1185">Reference proteome</keyword>
<dbReference type="AlphaFoldDB" id="A0A0F4EPE4"/>
<dbReference type="EMBL" id="JRPY01000084">
    <property type="protein sequence ID" value="KJX74851.1"/>
    <property type="molecule type" value="Genomic_DNA"/>
</dbReference>
<reference evidence="1 2" key="1">
    <citation type="journal article" date="2015" name="Proc. Natl. Acad. Sci. U.S.A.">
        <title>Insight into the evolution and origin of leprosy bacilli from the genome sequence of Mycobacterium lepromatosis.</title>
        <authorList>
            <person name="Singh P."/>
            <person name="Benjak A."/>
            <person name="Schuenemann V.J."/>
            <person name="Herbig A."/>
            <person name="Avanzi C."/>
            <person name="Busso P."/>
            <person name="Nieselt K."/>
            <person name="Krause J."/>
            <person name="Vera-Cabrera L."/>
            <person name="Cole S.T."/>
        </authorList>
    </citation>
    <scope>NUCLEOTIDE SEQUENCE [LARGE SCALE GENOMIC DNA]</scope>
    <source>
        <strain evidence="1 2">Mx1-22A</strain>
    </source>
</reference>
<organism evidence="1 2">
    <name type="scientific">Mycobacterium lepromatosis</name>
    <dbReference type="NCBI Taxonomy" id="480418"/>
    <lineage>
        <taxon>Bacteria</taxon>
        <taxon>Bacillati</taxon>
        <taxon>Actinomycetota</taxon>
        <taxon>Actinomycetes</taxon>
        <taxon>Mycobacteriales</taxon>
        <taxon>Mycobacteriaceae</taxon>
        <taxon>Mycobacterium</taxon>
    </lineage>
</organism>
<evidence type="ECO:0000313" key="2">
    <source>
        <dbReference type="Proteomes" id="UP000053699"/>
    </source>
</evidence>
<gene>
    <name evidence="1" type="ORF">MLPM_1928</name>
</gene>
<dbReference type="PATRIC" id="fig|480418.6.peg.3989"/>
<name>A0A0F4EPE4_9MYCO</name>